<accession>A0ABW5YBV7</accession>
<dbReference type="InterPro" id="IPR036237">
    <property type="entry name" value="Xyl_isomerase-like_sf"/>
</dbReference>
<dbReference type="PANTHER" id="PTHR12110:SF41">
    <property type="entry name" value="INOSOSE DEHYDRATASE"/>
    <property type="match status" value="1"/>
</dbReference>
<keyword evidence="4" id="KW-1185">Reference proteome</keyword>
<reference evidence="4" key="1">
    <citation type="journal article" date="2019" name="Int. J. Syst. Evol. Microbiol.">
        <title>The Global Catalogue of Microorganisms (GCM) 10K type strain sequencing project: providing services to taxonomists for standard genome sequencing and annotation.</title>
        <authorList>
            <consortium name="The Broad Institute Genomics Platform"/>
            <consortium name="The Broad Institute Genome Sequencing Center for Infectious Disease"/>
            <person name="Wu L."/>
            <person name="Ma J."/>
        </authorList>
    </citation>
    <scope>NUCLEOTIDE SEQUENCE [LARGE SCALE GENOMIC DNA]</scope>
    <source>
        <strain evidence="4">KCTC 22437</strain>
    </source>
</reference>
<sequence>MTKRRDFLKNMGVMAAGAVLLPSFKAAAKFAPKKVISDTGIQLYTFRDEMMKDPQGTLKTIADLGIKQVESASSGKGLYYGLTPKEMKQTCKDLGMTLRSAHTGIDANWQKTIEQAAEAGQEYLVCSSLPFAGDTMENYQKVAERFNKAGEECQAAGLKFGYHNHDFEFKKDQGNVLYDILLVNTDPELVTMEMDLGWVVAAGYDPLKYFADYEGRFKLWHLKDMKGRNSVEFGNGKLDIAGIFKQAKKAGLEYYFIEQEEYPAGSPTASMKINMDYLSKVNV</sequence>
<comment type="caution">
    <text evidence="3">The sequence shown here is derived from an EMBL/GenBank/DDBJ whole genome shotgun (WGS) entry which is preliminary data.</text>
</comment>
<evidence type="ECO:0000313" key="4">
    <source>
        <dbReference type="Proteomes" id="UP001597557"/>
    </source>
</evidence>
<dbReference type="PROSITE" id="PS51318">
    <property type="entry name" value="TAT"/>
    <property type="match status" value="1"/>
</dbReference>
<feature type="domain" description="Xylose isomerase-like TIM barrel" evidence="2">
    <location>
        <begin position="61"/>
        <end position="278"/>
    </location>
</feature>
<proteinExistence type="predicted"/>
<evidence type="ECO:0000313" key="3">
    <source>
        <dbReference type="EMBL" id="MFD2872775.1"/>
    </source>
</evidence>
<evidence type="ECO:0000256" key="1">
    <source>
        <dbReference type="SAM" id="SignalP"/>
    </source>
</evidence>
<dbReference type="Pfam" id="PF01261">
    <property type="entry name" value="AP_endonuc_2"/>
    <property type="match status" value="1"/>
</dbReference>
<dbReference type="Gene3D" id="3.20.20.150">
    <property type="entry name" value="Divalent-metal-dependent TIM barrel enzymes"/>
    <property type="match status" value="1"/>
</dbReference>
<feature type="chain" id="PRO_5046559094" evidence="1">
    <location>
        <begin position="29"/>
        <end position="283"/>
    </location>
</feature>
<dbReference type="SUPFAM" id="SSF51658">
    <property type="entry name" value="Xylose isomerase-like"/>
    <property type="match status" value="1"/>
</dbReference>
<dbReference type="PANTHER" id="PTHR12110">
    <property type="entry name" value="HYDROXYPYRUVATE ISOMERASE"/>
    <property type="match status" value="1"/>
</dbReference>
<dbReference type="InterPro" id="IPR050312">
    <property type="entry name" value="IolE/XylAMocC-like"/>
</dbReference>
<protein>
    <submittedName>
        <fullName evidence="3">Sugar phosphate isomerase/epimerase family protein</fullName>
    </submittedName>
</protein>
<keyword evidence="3" id="KW-0413">Isomerase</keyword>
<keyword evidence="1" id="KW-0732">Signal</keyword>
<name>A0ABW5YBV7_9SPHI</name>
<dbReference type="InterPro" id="IPR006311">
    <property type="entry name" value="TAT_signal"/>
</dbReference>
<dbReference type="EMBL" id="JBHUPD010000002">
    <property type="protein sequence ID" value="MFD2872775.1"/>
    <property type="molecule type" value="Genomic_DNA"/>
</dbReference>
<organism evidence="3 4">
    <name type="scientific">Mucilaginibacter ximonensis</name>
    <dbReference type="NCBI Taxonomy" id="538021"/>
    <lineage>
        <taxon>Bacteria</taxon>
        <taxon>Pseudomonadati</taxon>
        <taxon>Bacteroidota</taxon>
        <taxon>Sphingobacteriia</taxon>
        <taxon>Sphingobacteriales</taxon>
        <taxon>Sphingobacteriaceae</taxon>
        <taxon>Mucilaginibacter</taxon>
    </lineage>
</organism>
<dbReference type="GO" id="GO:0016853">
    <property type="term" value="F:isomerase activity"/>
    <property type="evidence" value="ECO:0007669"/>
    <property type="project" value="UniProtKB-KW"/>
</dbReference>
<gene>
    <name evidence="3" type="ORF">ACFS5N_09870</name>
</gene>
<dbReference type="InterPro" id="IPR013022">
    <property type="entry name" value="Xyl_isomerase-like_TIM-brl"/>
</dbReference>
<dbReference type="Proteomes" id="UP001597557">
    <property type="component" value="Unassembled WGS sequence"/>
</dbReference>
<evidence type="ECO:0000259" key="2">
    <source>
        <dbReference type="Pfam" id="PF01261"/>
    </source>
</evidence>
<dbReference type="RefSeq" id="WP_377184834.1">
    <property type="nucleotide sequence ID" value="NZ_JBHUPD010000002.1"/>
</dbReference>
<feature type="signal peptide" evidence="1">
    <location>
        <begin position="1"/>
        <end position="28"/>
    </location>
</feature>